<reference evidence="1" key="2">
    <citation type="journal article" date="2022" name="New Phytol.">
        <title>Evolutionary transition to the ectomycorrhizal habit in the genomes of a hyperdiverse lineage of mushroom-forming fungi.</title>
        <authorList>
            <person name="Looney B."/>
            <person name="Miyauchi S."/>
            <person name="Morin E."/>
            <person name="Drula E."/>
            <person name="Courty P.E."/>
            <person name="Kohler A."/>
            <person name="Kuo A."/>
            <person name="LaButti K."/>
            <person name="Pangilinan J."/>
            <person name="Lipzen A."/>
            <person name="Riley R."/>
            <person name="Andreopoulos W."/>
            <person name="He G."/>
            <person name="Johnson J."/>
            <person name="Nolan M."/>
            <person name="Tritt A."/>
            <person name="Barry K.W."/>
            <person name="Grigoriev I.V."/>
            <person name="Nagy L.G."/>
            <person name="Hibbett D."/>
            <person name="Henrissat B."/>
            <person name="Matheny P.B."/>
            <person name="Labbe J."/>
            <person name="Martin F.M."/>
        </authorList>
    </citation>
    <scope>NUCLEOTIDE SEQUENCE</scope>
    <source>
        <strain evidence="1">HHB10654</strain>
    </source>
</reference>
<proteinExistence type="predicted"/>
<dbReference type="Proteomes" id="UP000814140">
    <property type="component" value="Unassembled WGS sequence"/>
</dbReference>
<keyword evidence="2" id="KW-1185">Reference proteome</keyword>
<gene>
    <name evidence="1" type="ORF">BV25DRAFT_1543669</name>
</gene>
<reference evidence="1" key="1">
    <citation type="submission" date="2021-03" db="EMBL/GenBank/DDBJ databases">
        <authorList>
            <consortium name="DOE Joint Genome Institute"/>
            <person name="Ahrendt S."/>
            <person name="Looney B.P."/>
            <person name="Miyauchi S."/>
            <person name="Morin E."/>
            <person name="Drula E."/>
            <person name="Courty P.E."/>
            <person name="Chicoki N."/>
            <person name="Fauchery L."/>
            <person name="Kohler A."/>
            <person name="Kuo A."/>
            <person name="Labutti K."/>
            <person name="Pangilinan J."/>
            <person name="Lipzen A."/>
            <person name="Riley R."/>
            <person name="Andreopoulos W."/>
            <person name="He G."/>
            <person name="Johnson J."/>
            <person name="Barry K.W."/>
            <person name="Grigoriev I.V."/>
            <person name="Nagy L."/>
            <person name="Hibbett D."/>
            <person name="Henrissat B."/>
            <person name="Matheny P.B."/>
            <person name="Labbe J."/>
            <person name="Martin F."/>
        </authorList>
    </citation>
    <scope>NUCLEOTIDE SEQUENCE</scope>
    <source>
        <strain evidence="1">HHB10654</strain>
    </source>
</reference>
<evidence type="ECO:0000313" key="2">
    <source>
        <dbReference type="Proteomes" id="UP000814140"/>
    </source>
</evidence>
<dbReference type="EMBL" id="MU277258">
    <property type="protein sequence ID" value="KAI0056792.1"/>
    <property type="molecule type" value="Genomic_DNA"/>
</dbReference>
<organism evidence="1 2">
    <name type="scientific">Artomyces pyxidatus</name>
    <dbReference type="NCBI Taxonomy" id="48021"/>
    <lineage>
        <taxon>Eukaryota</taxon>
        <taxon>Fungi</taxon>
        <taxon>Dikarya</taxon>
        <taxon>Basidiomycota</taxon>
        <taxon>Agaricomycotina</taxon>
        <taxon>Agaricomycetes</taxon>
        <taxon>Russulales</taxon>
        <taxon>Auriscalpiaceae</taxon>
        <taxon>Artomyces</taxon>
    </lineage>
</organism>
<evidence type="ECO:0000313" key="1">
    <source>
        <dbReference type="EMBL" id="KAI0056792.1"/>
    </source>
</evidence>
<sequence>MHAAPHKRARPAPPMRYVQEHHLLNCQSHHNRSRPVTAYDSLRSGQRTTKPLVSATTSAPAHPHRRTRTTRCLVLHRRCPSGSAEYCSALPYAICGSCTPATASDISCERAAVTSPRCPRAQSEQATRRRRTPQVPLARVKGVPTPSPRQAPEAASARASACKHRALPTAKSQNAPSTAASRQERSRGSAYGTLCRRGHAGTEFVLTRWRRPLMAGFSASVGGGAVR</sequence>
<name>A0ACB8SKQ0_9AGAM</name>
<comment type="caution">
    <text evidence="1">The sequence shown here is derived from an EMBL/GenBank/DDBJ whole genome shotgun (WGS) entry which is preliminary data.</text>
</comment>
<accession>A0ACB8SKQ0</accession>
<protein>
    <submittedName>
        <fullName evidence="1">Uncharacterized protein</fullName>
    </submittedName>
</protein>